<organism evidence="1 2">
    <name type="scientific">Lacticaseibacillus chiayiensis</name>
    <dbReference type="NCBI Taxonomy" id="2100821"/>
    <lineage>
        <taxon>Bacteria</taxon>
        <taxon>Bacillati</taxon>
        <taxon>Bacillota</taxon>
        <taxon>Bacilli</taxon>
        <taxon>Lactobacillales</taxon>
        <taxon>Lactobacillaceae</taxon>
        <taxon>Lacticaseibacillus</taxon>
    </lineage>
</organism>
<name>A0ABY6H739_9LACO</name>
<sequence length="57" mass="6377">MKPLLTGKYVGDRKGMWRGFDLTGLKQIDKTVGTVLITSLRSLHARRIFVSAEDLSV</sequence>
<evidence type="ECO:0000313" key="1">
    <source>
        <dbReference type="EMBL" id="UYN56274.1"/>
    </source>
</evidence>
<reference evidence="1" key="1">
    <citation type="submission" date="2022-10" db="EMBL/GenBank/DDBJ databases">
        <title>Comparative genomic analysis and in-vitro probiotic properties of the potential probiotic L. chiayiensis AACE 3.</title>
        <authorList>
            <person name="Kang X."/>
        </authorList>
    </citation>
    <scope>NUCLEOTIDE SEQUENCE</scope>
    <source>
        <strain evidence="1">AACE 3</strain>
    </source>
</reference>
<keyword evidence="2" id="KW-1185">Reference proteome</keyword>
<evidence type="ECO:0000313" key="2">
    <source>
        <dbReference type="Proteomes" id="UP001164790"/>
    </source>
</evidence>
<gene>
    <name evidence="1" type="ORF">OFW50_12520</name>
</gene>
<dbReference type="EMBL" id="CP107523">
    <property type="protein sequence ID" value="UYN56274.1"/>
    <property type="molecule type" value="Genomic_DNA"/>
</dbReference>
<protein>
    <submittedName>
        <fullName evidence="1">Uncharacterized protein</fullName>
    </submittedName>
</protein>
<dbReference type="Proteomes" id="UP001164790">
    <property type="component" value="Chromosome"/>
</dbReference>
<accession>A0ABY6H739</accession>
<dbReference type="RefSeq" id="WP_158280520.1">
    <property type="nucleotide sequence ID" value="NZ_CP107523.1"/>
</dbReference>
<proteinExistence type="predicted"/>